<dbReference type="Proteomes" id="UP000192783">
    <property type="component" value="Unassembled WGS sequence"/>
</dbReference>
<feature type="compositionally biased region" description="Low complexity" evidence="1">
    <location>
        <begin position="66"/>
        <end position="94"/>
    </location>
</feature>
<dbReference type="PANTHER" id="PTHR34404">
    <property type="entry name" value="REGULATORY PROTEIN, FMDB FAMILY"/>
    <property type="match status" value="1"/>
</dbReference>
<evidence type="ECO:0000313" key="3">
    <source>
        <dbReference type="EMBL" id="SMC27479.1"/>
    </source>
</evidence>
<feature type="region of interest" description="Disordered" evidence="1">
    <location>
        <begin position="61"/>
        <end position="94"/>
    </location>
</feature>
<reference evidence="3 4" key="1">
    <citation type="submission" date="2017-04" db="EMBL/GenBank/DDBJ databases">
        <authorList>
            <person name="Afonso C.L."/>
            <person name="Miller P.J."/>
            <person name="Scott M.A."/>
            <person name="Spackman E."/>
            <person name="Goraichik I."/>
            <person name="Dimitrov K.M."/>
            <person name="Suarez D.L."/>
            <person name="Swayne D.E."/>
        </authorList>
    </citation>
    <scope>NUCLEOTIDE SEQUENCE [LARGE SCALE GENOMIC DNA]</scope>
    <source>
        <strain evidence="3 4">DSM 13146</strain>
    </source>
</reference>
<dbReference type="PANTHER" id="PTHR34404:SF2">
    <property type="entry name" value="CONSERVED SERINE RICH PROTEIN"/>
    <property type="match status" value="1"/>
</dbReference>
<dbReference type="SMART" id="SM00834">
    <property type="entry name" value="CxxC_CXXC_SSSS"/>
    <property type="match status" value="1"/>
</dbReference>
<sequence>MPIYEYECTQCGQITEAMQKFSDPPLTECEHCHGELRKLISMSTFHLKGSGWYVTDYAGKKQNANSNSTKSDGSSGGSTEKTSPSASSSSSSDD</sequence>
<dbReference type="EMBL" id="FWXF01000021">
    <property type="protein sequence ID" value="SMC27479.1"/>
    <property type="molecule type" value="Genomic_DNA"/>
</dbReference>
<feature type="domain" description="Putative regulatory protein FmdB zinc ribbon" evidence="2">
    <location>
        <begin position="1"/>
        <end position="41"/>
    </location>
</feature>
<proteinExistence type="predicted"/>
<evidence type="ECO:0000259" key="2">
    <source>
        <dbReference type="SMART" id="SM00834"/>
    </source>
</evidence>
<dbReference type="OrthoDB" id="9813321at2"/>
<organism evidence="3 4">
    <name type="scientific">Desulfacinum hydrothermale DSM 13146</name>
    <dbReference type="NCBI Taxonomy" id="1121390"/>
    <lineage>
        <taxon>Bacteria</taxon>
        <taxon>Pseudomonadati</taxon>
        <taxon>Thermodesulfobacteriota</taxon>
        <taxon>Syntrophobacteria</taxon>
        <taxon>Syntrophobacterales</taxon>
        <taxon>Syntrophobacteraceae</taxon>
        <taxon>Desulfacinum</taxon>
    </lineage>
</organism>
<dbReference type="Pfam" id="PF09723">
    <property type="entry name" value="Zn_ribbon_8"/>
    <property type="match status" value="1"/>
</dbReference>
<dbReference type="NCBIfam" id="TIGR02605">
    <property type="entry name" value="CxxC_CxxC_SSSS"/>
    <property type="match status" value="1"/>
</dbReference>
<accession>A0A1W1XU36</accession>
<evidence type="ECO:0000313" key="4">
    <source>
        <dbReference type="Proteomes" id="UP000192783"/>
    </source>
</evidence>
<dbReference type="STRING" id="1121390.SAMN02746041_02969"/>
<keyword evidence="4" id="KW-1185">Reference proteome</keyword>
<protein>
    <submittedName>
        <fullName evidence="3">Putative regulatory protein, FmdB family</fullName>
    </submittedName>
</protein>
<gene>
    <name evidence="3" type="ORF">SAMN02746041_02969</name>
</gene>
<evidence type="ECO:0000256" key="1">
    <source>
        <dbReference type="SAM" id="MobiDB-lite"/>
    </source>
</evidence>
<dbReference type="RefSeq" id="WP_084058864.1">
    <property type="nucleotide sequence ID" value="NZ_FWXF01000021.1"/>
</dbReference>
<name>A0A1W1XU36_9BACT</name>
<dbReference type="AlphaFoldDB" id="A0A1W1XU36"/>
<dbReference type="InterPro" id="IPR013429">
    <property type="entry name" value="Regulatory_FmdB_Zinc_ribbon"/>
</dbReference>